<feature type="domain" description="Polysaccharide chain length determinant N-terminal" evidence="18">
    <location>
        <begin position="45"/>
        <end position="125"/>
    </location>
</feature>
<keyword evidence="7" id="KW-0808">Transferase</keyword>
<dbReference type="PANTHER" id="PTHR32309:SF13">
    <property type="entry name" value="FERRIC ENTEROBACTIN TRANSPORT PROTEIN FEPE"/>
    <property type="match status" value="1"/>
</dbReference>
<keyword evidence="13 17" id="KW-0472">Membrane</keyword>
<keyword evidence="12 17" id="KW-1133">Transmembrane helix</keyword>
<feature type="coiled-coil region" evidence="16">
    <location>
        <begin position="312"/>
        <end position="396"/>
    </location>
</feature>
<keyword evidence="8 17" id="KW-0812">Transmembrane</keyword>
<evidence type="ECO:0000256" key="10">
    <source>
        <dbReference type="ARBA" id="ARBA00022777"/>
    </source>
</evidence>
<evidence type="ECO:0000256" key="5">
    <source>
        <dbReference type="ARBA" id="ARBA00022475"/>
    </source>
</evidence>
<evidence type="ECO:0000256" key="17">
    <source>
        <dbReference type="SAM" id="Phobius"/>
    </source>
</evidence>
<keyword evidence="10" id="KW-0418">Kinase</keyword>
<feature type="transmembrane region" description="Helical" evidence="17">
    <location>
        <begin position="452"/>
        <end position="474"/>
    </location>
</feature>
<evidence type="ECO:0000256" key="13">
    <source>
        <dbReference type="ARBA" id="ARBA00023136"/>
    </source>
</evidence>
<evidence type="ECO:0000256" key="3">
    <source>
        <dbReference type="ARBA" id="ARBA00008883"/>
    </source>
</evidence>
<dbReference type="AlphaFoldDB" id="A0A7W6NY22"/>
<dbReference type="GO" id="GO:0004715">
    <property type="term" value="F:non-membrane spanning protein tyrosine kinase activity"/>
    <property type="evidence" value="ECO:0007669"/>
    <property type="project" value="UniProtKB-EC"/>
</dbReference>
<protein>
    <recommendedName>
        <fullName evidence="4">non-specific protein-tyrosine kinase</fullName>
        <ecNumber evidence="4">2.7.10.2</ecNumber>
    </recommendedName>
</protein>
<dbReference type="Pfam" id="PF13614">
    <property type="entry name" value="AAA_31"/>
    <property type="match status" value="1"/>
</dbReference>
<comment type="similarity">
    <text evidence="3">Belongs to the etk/wzc family.</text>
</comment>
<sequence>MTRFDGSVDFSTLQDEGDLAPVRSGHRIVANSRSVIQQYWAMAFRWRKPLLATVIGFILAGIIVTFLMTPQYTASSLIEIAREGNRIAPVQGVEREATDQDLEFYQTQYGLLQSNELAESVVDELKLADNAAFFDMFGVRPQGRNADGVLDPAKREARRKQAGEALLKRISINPVRLSRLVNVSFTSPDRVLSAKIVNAWVKRFIRTTLERRYEATSYARSFLESRLGQLRTRVEESERQLVDFASRERLINIPAADGAKGAGGGERSILAENLAALNAELTQAEADRIRQGSRLDSARNGAVPEALQNTAIAGLRQRRAELAAEYQKMMVQFEPQYPAAQALKSQIDKLDESISREQSRVSESIRNNYRDSSVREAELGRNVDRLKNELLDQRRRTIQYNIYQREADTNRQLYDALLQRYKEIGVASGVGVNNISVVDEADVPTRPSSPRLLLNLILSIIAGLGAGALLVFILEQTADAFDDPAQVGEELHIPLLGVTPKVPENATNEAILDRKSSLTEAYLSVETNLRFSTNHGLPRSLSVTSSRPAEGKSTTALAVATLLARAGKRVLLVDGDMRKPSLHVRLGLVNTAGLSDYLVGARPLGELLHKVDRFGLTAMPSGPQPPNAAELLVSDRFGEVVAELCEQFDHVVIDSPPIMGLADALLIGSRVEGVLFAIQAHGISRRMATVALQRLRNAHVRVFGGVLVRFETKRSHLGYGYDYGYGYGREGDLAEDAKA</sequence>
<reference evidence="21 22" key="1">
    <citation type="submission" date="2020-08" db="EMBL/GenBank/DDBJ databases">
        <title>Genomic Encyclopedia of Type Strains, Phase IV (KMG-IV): sequencing the most valuable type-strain genomes for metagenomic binning, comparative biology and taxonomic classification.</title>
        <authorList>
            <person name="Goeker M."/>
        </authorList>
    </citation>
    <scope>NUCLEOTIDE SEQUENCE [LARGE SCALE GENOMIC DNA]</scope>
    <source>
        <strain evidence="21 22">DSM 101806</strain>
    </source>
</reference>
<keyword evidence="6" id="KW-0997">Cell inner membrane</keyword>
<evidence type="ECO:0000259" key="19">
    <source>
        <dbReference type="Pfam" id="PF13614"/>
    </source>
</evidence>
<feature type="domain" description="AAA" evidence="19">
    <location>
        <begin position="550"/>
        <end position="663"/>
    </location>
</feature>
<dbReference type="InterPro" id="IPR003856">
    <property type="entry name" value="LPS_length_determ_N"/>
</dbReference>
<keyword evidence="5" id="KW-1003">Cell membrane</keyword>
<dbReference type="NCBIfam" id="TIGR01007">
    <property type="entry name" value="eps_fam"/>
    <property type="match status" value="1"/>
</dbReference>
<comment type="similarity">
    <text evidence="2">Belongs to the CpsD/CapB family.</text>
</comment>
<dbReference type="RefSeq" id="WP_183999272.1">
    <property type="nucleotide sequence ID" value="NZ_JACIEH010000003.1"/>
</dbReference>
<keyword evidence="22" id="KW-1185">Reference proteome</keyword>
<evidence type="ECO:0000259" key="18">
    <source>
        <dbReference type="Pfam" id="PF02706"/>
    </source>
</evidence>
<proteinExistence type="inferred from homology"/>
<evidence type="ECO:0000256" key="2">
    <source>
        <dbReference type="ARBA" id="ARBA00007316"/>
    </source>
</evidence>
<dbReference type="Proteomes" id="UP000557392">
    <property type="component" value="Unassembled WGS sequence"/>
</dbReference>
<evidence type="ECO:0000256" key="8">
    <source>
        <dbReference type="ARBA" id="ARBA00022692"/>
    </source>
</evidence>
<dbReference type="InterPro" id="IPR005702">
    <property type="entry name" value="Wzc-like_C"/>
</dbReference>
<dbReference type="EC" id="2.7.10.2" evidence="4"/>
<evidence type="ECO:0000313" key="22">
    <source>
        <dbReference type="Proteomes" id="UP000557392"/>
    </source>
</evidence>
<comment type="catalytic activity">
    <reaction evidence="15">
        <text>L-tyrosyl-[protein] + ATP = O-phospho-L-tyrosyl-[protein] + ADP + H(+)</text>
        <dbReference type="Rhea" id="RHEA:10596"/>
        <dbReference type="Rhea" id="RHEA-COMP:10136"/>
        <dbReference type="Rhea" id="RHEA-COMP:20101"/>
        <dbReference type="ChEBI" id="CHEBI:15378"/>
        <dbReference type="ChEBI" id="CHEBI:30616"/>
        <dbReference type="ChEBI" id="CHEBI:46858"/>
        <dbReference type="ChEBI" id="CHEBI:61978"/>
        <dbReference type="ChEBI" id="CHEBI:456216"/>
        <dbReference type="EC" id="2.7.10.2"/>
    </reaction>
</comment>
<dbReference type="InterPro" id="IPR032807">
    <property type="entry name" value="GNVR"/>
</dbReference>
<evidence type="ECO:0000256" key="12">
    <source>
        <dbReference type="ARBA" id="ARBA00022989"/>
    </source>
</evidence>
<dbReference type="EMBL" id="JACIEH010000003">
    <property type="protein sequence ID" value="MBB4099923.1"/>
    <property type="molecule type" value="Genomic_DNA"/>
</dbReference>
<dbReference type="GO" id="GO:0005886">
    <property type="term" value="C:plasma membrane"/>
    <property type="evidence" value="ECO:0007669"/>
    <property type="project" value="UniProtKB-SubCell"/>
</dbReference>
<keyword evidence="9" id="KW-0547">Nucleotide-binding</keyword>
<evidence type="ECO:0000259" key="20">
    <source>
        <dbReference type="Pfam" id="PF13807"/>
    </source>
</evidence>
<accession>A0A7W6NY22</accession>
<dbReference type="GO" id="GO:0005524">
    <property type="term" value="F:ATP binding"/>
    <property type="evidence" value="ECO:0007669"/>
    <property type="project" value="UniProtKB-KW"/>
</dbReference>
<comment type="subcellular location">
    <subcellularLocation>
        <location evidence="1">Cell inner membrane</location>
        <topology evidence="1">Multi-pass membrane protein</topology>
    </subcellularLocation>
</comment>
<keyword evidence="11" id="KW-0067">ATP-binding</keyword>
<evidence type="ECO:0000256" key="6">
    <source>
        <dbReference type="ARBA" id="ARBA00022519"/>
    </source>
</evidence>
<evidence type="ECO:0000256" key="14">
    <source>
        <dbReference type="ARBA" id="ARBA00023137"/>
    </source>
</evidence>
<feature type="domain" description="Tyrosine-protein kinase G-rich" evidence="20">
    <location>
        <begin position="404"/>
        <end position="473"/>
    </location>
</feature>
<organism evidence="21 22">
    <name type="scientific">Sphingomonas kyeonggiensis</name>
    <dbReference type="NCBI Taxonomy" id="1268553"/>
    <lineage>
        <taxon>Bacteria</taxon>
        <taxon>Pseudomonadati</taxon>
        <taxon>Pseudomonadota</taxon>
        <taxon>Alphaproteobacteria</taxon>
        <taxon>Sphingomonadales</taxon>
        <taxon>Sphingomonadaceae</taxon>
        <taxon>Sphingomonas</taxon>
    </lineage>
</organism>
<dbReference type="Gene3D" id="3.40.50.300">
    <property type="entry name" value="P-loop containing nucleotide triphosphate hydrolases"/>
    <property type="match status" value="1"/>
</dbReference>
<dbReference type="PANTHER" id="PTHR32309">
    <property type="entry name" value="TYROSINE-PROTEIN KINASE"/>
    <property type="match status" value="1"/>
</dbReference>
<feature type="transmembrane region" description="Helical" evidence="17">
    <location>
        <begin position="50"/>
        <end position="68"/>
    </location>
</feature>
<dbReference type="CDD" id="cd05387">
    <property type="entry name" value="BY-kinase"/>
    <property type="match status" value="1"/>
</dbReference>
<dbReference type="Pfam" id="PF02706">
    <property type="entry name" value="Wzz"/>
    <property type="match status" value="1"/>
</dbReference>
<gene>
    <name evidence="21" type="ORF">GGR46_003495</name>
</gene>
<name>A0A7W6NY22_9SPHN</name>
<keyword evidence="14" id="KW-0829">Tyrosine-protein kinase</keyword>
<comment type="caution">
    <text evidence="21">The sequence shown here is derived from an EMBL/GenBank/DDBJ whole genome shotgun (WGS) entry which is preliminary data.</text>
</comment>
<dbReference type="InterPro" id="IPR027417">
    <property type="entry name" value="P-loop_NTPase"/>
</dbReference>
<evidence type="ECO:0000256" key="11">
    <source>
        <dbReference type="ARBA" id="ARBA00022840"/>
    </source>
</evidence>
<evidence type="ECO:0000256" key="15">
    <source>
        <dbReference type="ARBA" id="ARBA00051245"/>
    </source>
</evidence>
<evidence type="ECO:0000256" key="16">
    <source>
        <dbReference type="SAM" id="Coils"/>
    </source>
</evidence>
<dbReference type="InterPro" id="IPR025669">
    <property type="entry name" value="AAA_dom"/>
</dbReference>
<evidence type="ECO:0000256" key="4">
    <source>
        <dbReference type="ARBA" id="ARBA00011903"/>
    </source>
</evidence>
<evidence type="ECO:0000256" key="9">
    <source>
        <dbReference type="ARBA" id="ARBA00022741"/>
    </source>
</evidence>
<evidence type="ECO:0000313" key="21">
    <source>
        <dbReference type="EMBL" id="MBB4099923.1"/>
    </source>
</evidence>
<dbReference type="Pfam" id="PF13807">
    <property type="entry name" value="GNVR"/>
    <property type="match status" value="1"/>
</dbReference>
<dbReference type="InterPro" id="IPR050445">
    <property type="entry name" value="Bact_polysacc_biosynth/exp"/>
</dbReference>
<keyword evidence="16" id="KW-0175">Coiled coil</keyword>
<evidence type="ECO:0000256" key="1">
    <source>
        <dbReference type="ARBA" id="ARBA00004429"/>
    </source>
</evidence>
<evidence type="ECO:0000256" key="7">
    <source>
        <dbReference type="ARBA" id="ARBA00022679"/>
    </source>
</evidence>
<dbReference type="SUPFAM" id="SSF52540">
    <property type="entry name" value="P-loop containing nucleoside triphosphate hydrolases"/>
    <property type="match status" value="1"/>
</dbReference>